<evidence type="ECO:0000313" key="2">
    <source>
        <dbReference type="Proteomes" id="UP000236630"/>
    </source>
</evidence>
<dbReference type="AlphaFoldDB" id="A0A2H5QIU8"/>
<protein>
    <submittedName>
        <fullName evidence="1">Uncharacterized protein</fullName>
    </submittedName>
</protein>
<dbReference type="EMBL" id="BDQV01000396">
    <property type="protein sequence ID" value="GAY64145.1"/>
    <property type="molecule type" value="Genomic_DNA"/>
</dbReference>
<reference evidence="1 2" key="1">
    <citation type="journal article" date="2017" name="Front. Genet.">
        <title>Draft sequencing of the heterozygous diploid genome of Satsuma (Citrus unshiu Marc.) using a hybrid assembly approach.</title>
        <authorList>
            <person name="Shimizu T."/>
            <person name="Tanizawa Y."/>
            <person name="Mochizuki T."/>
            <person name="Nagasaki H."/>
            <person name="Yoshioka T."/>
            <person name="Toyoda A."/>
            <person name="Fujiyama A."/>
            <person name="Kaminuma E."/>
            <person name="Nakamura Y."/>
        </authorList>
    </citation>
    <scope>NUCLEOTIDE SEQUENCE [LARGE SCALE GENOMIC DNA]</scope>
    <source>
        <strain evidence="2">cv. Miyagawa wase</strain>
    </source>
</reference>
<comment type="caution">
    <text evidence="1">The sequence shown here is derived from an EMBL/GenBank/DDBJ whole genome shotgun (WGS) entry which is preliminary data.</text>
</comment>
<keyword evidence="2" id="KW-1185">Reference proteome</keyword>
<dbReference type="Proteomes" id="UP000236630">
    <property type="component" value="Unassembled WGS sequence"/>
</dbReference>
<evidence type="ECO:0000313" key="1">
    <source>
        <dbReference type="EMBL" id="GAY64145.1"/>
    </source>
</evidence>
<accession>A0A2H5QIU8</accession>
<organism evidence="1 2">
    <name type="scientific">Citrus unshiu</name>
    <name type="common">Satsuma mandarin</name>
    <name type="synonym">Citrus nobilis var. unshiu</name>
    <dbReference type="NCBI Taxonomy" id="55188"/>
    <lineage>
        <taxon>Eukaryota</taxon>
        <taxon>Viridiplantae</taxon>
        <taxon>Streptophyta</taxon>
        <taxon>Embryophyta</taxon>
        <taxon>Tracheophyta</taxon>
        <taxon>Spermatophyta</taxon>
        <taxon>Magnoliopsida</taxon>
        <taxon>eudicotyledons</taxon>
        <taxon>Gunneridae</taxon>
        <taxon>Pentapetalae</taxon>
        <taxon>rosids</taxon>
        <taxon>malvids</taxon>
        <taxon>Sapindales</taxon>
        <taxon>Rutaceae</taxon>
        <taxon>Aurantioideae</taxon>
        <taxon>Citrus</taxon>
    </lineage>
</organism>
<name>A0A2H5QIU8_CITUN</name>
<sequence length="64" mass="7511">MINVYAECILNVETTSLIKSITKRYFHLLLVHYNVADALCGPDVLEFIYWNFTENMGEVLHYKI</sequence>
<gene>
    <name evidence="1" type="ORF">CUMW_231350</name>
</gene>
<proteinExistence type="predicted"/>